<accession>A0A0F8WKT2</accession>
<name>A0A0F8WKT2_9ZZZZ</name>
<evidence type="ECO:0000313" key="1">
    <source>
        <dbReference type="EMBL" id="KKK57452.1"/>
    </source>
</evidence>
<comment type="caution">
    <text evidence="1">The sequence shown here is derived from an EMBL/GenBank/DDBJ whole genome shotgun (WGS) entry which is preliminary data.</text>
</comment>
<dbReference type="EMBL" id="LAZR01064471">
    <property type="protein sequence ID" value="KKK57452.1"/>
    <property type="molecule type" value="Genomic_DNA"/>
</dbReference>
<protein>
    <submittedName>
        <fullName evidence="1">Uncharacterized protein</fullName>
    </submittedName>
</protein>
<sequence>VGAATGEELVRRYLGVAKPEAIADTSRTNVSTWVNTVYALFRILRGDLRVLRYLGHSSVKVPAWRTAMRWLPRYAGNLARRLLAQ</sequence>
<reference evidence="1" key="1">
    <citation type="journal article" date="2015" name="Nature">
        <title>Complex archaea that bridge the gap between prokaryotes and eukaryotes.</title>
        <authorList>
            <person name="Spang A."/>
            <person name="Saw J.H."/>
            <person name="Jorgensen S.L."/>
            <person name="Zaremba-Niedzwiedzka K."/>
            <person name="Martijn J."/>
            <person name="Lind A.E."/>
            <person name="van Eijk R."/>
            <person name="Schleper C."/>
            <person name="Guy L."/>
            <person name="Ettema T.J."/>
        </authorList>
    </citation>
    <scope>NUCLEOTIDE SEQUENCE</scope>
</reference>
<feature type="non-terminal residue" evidence="1">
    <location>
        <position position="1"/>
    </location>
</feature>
<dbReference type="AlphaFoldDB" id="A0A0F8WKT2"/>
<organism evidence="1">
    <name type="scientific">marine sediment metagenome</name>
    <dbReference type="NCBI Taxonomy" id="412755"/>
    <lineage>
        <taxon>unclassified sequences</taxon>
        <taxon>metagenomes</taxon>
        <taxon>ecological metagenomes</taxon>
    </lineage>
</organism>
<proteinExistence type="predicted"/>
<gene>
    <name evidence="1" type="ORF">LCGC14_3054330</name>
</gene>